<keyword evidence="2" id="KW-0472">Membrane</keyword>
<keyword evidence="5" id="KW-1185">Reference proteome</keyword>
<organism evidence="4 5">
    <name type="scientific">Nitrosomonas communis</name>
    <dbReference type="NCBI Taxonomy" id="44574"/>
    <lineage>
        <taxon>Bacteria</taxon>
        <taxon>Pseudomonadati</taxon>
        <taxon>Pseudomonadota</taxon>
        <taxon>Betaproteobacteria</taxon>
        <taxon>Nitrosomonadales</taxon>
        <taxon>Nitrosomonadaceae</taxon>
        <taxon>Nitrosomonas</taxon>
    </lineage>
</organism>
<feature type="domain" description="Zona occludens toxin N-terminal" evidence="3">
    <location>
        <begin position="91"/>
        <end position="220"/>
    </location>
</feature>
<dbReference type="EMBL" id="FOUB01000022">
    <property type="protein sequence ID" value="SFM30681.1"/>
    <property type="molecule type" value="Genomic_DNA"/>
</dbReference>
<evidence type="ECO:0000313" key="4">
    <source>
        <dbReference type="EMBL" id="SFM30681.1"/>
    </source>
</evidence>
<gene>
    <name evidence="4" type="ORF">SAMN05421863_102255</name>
</gene>
<feature type="region of interest" description="Disordered" evidence="1">
    <location>
        <begin position="260"/>
        <end position="281"/>
    </location>
</feature>
<sequence length="281" mass="32492">MPLLLQSGTFLNVRRYAVRLMNCARNRLRPARNLRVANLNPWQRLLLLISFQKQSALLQDESTTVPISIKIPTIVKKYSDISKWHERTCKNPEVFDESDRIYELNNFAEGSLIVIDEAYKLWPAAGRAKASEDIEYLREHRHHDLDIYIVAQTPSYIHSDVLGLVEKHLHITPTWKGRRIYEWSEYCSTPRLKTSKENAVESVYKLPTKAFDLYESASIHTKQSKKIPLKFWASIAAIILAPLMAYMAIDRIKSRVTGEDVAKQEEIKKEKEAPKTVEKNA</sequence>
<feature type="transmembrane region" description="Helical" evidence="2">
    <location>
        <begin position="231"/>
        <end position="249"/>
    </location>
</feature>
<evidence type="ECO:0000259" key="3">
    <source>
        <dbReference type="Pfam" id="PF05707"/>
    </source>
</evidence>
<evidence type="ECO:0000256" key="2">
    <source>
        <dbReference type="SAM" id="Phobius"/>
    </source>
</evidence>
<dbReference type="InterPro" id="IPR027417">
    <property type="entry name" value="P-loop_NTPase"/>
</dbReference>
<keyword evidence="2" id="KW-0812">Transmembrane</keyword>
<dbReference type="Gene3D" id="3.40.50.300">
    <property type="entry name" value="P-loop containing nucleotide triphosphate hydrolases"/>
    <property type="match status" value="1"/>
</dbReference>
<dbReference type="Proteomes" id="UP000183287">
    <property type="component" value="Unassembled WGS sequence"/>
</dbReference>
<name>A0A1I4PS36_9PROT</name>
<evidence type="ECO:0000256" key="1">
    <source>
        <dbReference type="SAM" id="MobiDB-lite"/>
    </source>
</evidence>
<proteinExistence type="predicted"/>
<dbReference type="AlphaFoldDB" id="A0A1I4PS36"/>
<protein>
    <submittedName>
        <fullName evidence="4">Zona occludens toxin</fullName>
    </submittedName>
</protein>
<evidence type="ECO:0000313" key="5">
    <source>
        <dbReference type="Proteomes" id="UP000183287"/>
    </source>
</evidence>
<dbReference type="OrthoDB" id="8809170at2"/>
<keyword evidence="2" id="KW-1133">Transmembrane helix</keyword>
<reference evidence="5" key="1">
    <citation type="submission" date="2016-10" db="EMBL/GenBank/DDBJ databases">
        <authorList>
            <person name="Varghese N."/>
            <person name="Submissions S."/>
        </authorList>
    </citation>
    <scope>NUCLEOTIDE SEQUENCE [LARGE SCALE GENOMIC DNA]</scope>
    <source>
        <strain evidence="5">Nm44</strain>
    </source>
</reference>
<accession>A0A1I4PS36</accession>
<dbReference type="InterPro" id="IPR008900">
    <property type="entry name" value="Zot_N"/>
</dbReference>
<dbReference type="Pfam" id="PF05707">
    <property type="entry name" value="Zot"/>
    <property type="match status" value="1"/>
</dbReference>